<dbReference type="SUPFAM" id="SSF56112">
    <property type="entry name" value="Protein kinase-like (PK-like)"/>
    <property type="match status" value="1"/>
</dbReference>
<dbReference type="OrthoDB" id="5592585at2759"/>
<dbReference type="InParanoid" id="A0A067PGD3"/>
<organism evidence="2 3">
    <name type="scientific">Jaapia argillacea MUCL 33604</name>
    <dbReference type="NCBI Taxonomy" id="933084"/>
    <lineage>
        <taxon>Eukaryota</taxon>
        <taxon>Fungi</taxon>
        <taxon>Dikarya</taxon>
        <taxon>Basidiomycota</taxon>
        <taxon>Agaricomycotina</taxon>
        <taxon>Agaricomycetes</taxon>
        <taxon>Agaricomycetidae</taxon>
        <taxon>Jaapiales</taxon>
        <taxon>Jaapiaceae</taxon>
        <taxon>Jaapia</taxon>
    </lineage>
</organism>
<dbReference type="PANTHER" id="PTHR38248">
    <property type="entry name" value="FUNK1 6"/>
    <property type="match status" value="1"/>
</dbReference>
<evidence type="ECO:0000313" key="3">
    <source>
        <dbReference type="Proteomes" id="UP000027265"/>
    </source>
</evidence>
<sequence>MGTGRAISGSNSLSDPTYRGCTACIEVKLGKLSENDIVQVAVYARELIIQQHNRRFAYGLLLSATHACLVQYDRAGLMYSAKIRVHQTPTTLIRFILGLASLDERALGFDDNIYWGPDGNRRLDVNINGVVESLPALQEAPLFFRMSIRGRGTIAWSVDYRGSRALVKYAWRAVDRKPELEFLECVKKAGLKGVGQLIFGGEAELISENRWGKERRMRHHHSQPGTKPKTEVPVWISDRRYCYLVMKHWGRCLDHFTTKLELLTAFRDAIAGHRALLEIGILHRDVSLRNILLGDPNDVGNRGILIDLDLALEVGRASSNAATDFRTGTRAFQSLRILSGGGHHNYFDDLESFFYVLCWIYFCYE</sequence>
<feature type="domain" description="Fungal-type protein kinase" evidence="1">
    <location>
        <begin position="23"/>
        <end position="360"/>
    </location>
</feature>
<dbReference type="Gene3D" id="1.10.510.10">
    <property type="entry name" value="Transferase(Phosphotransferase) domain 1"/>
    <property type="match status" value="1"/>
</dbReference>
<name>A0A067PGD3_9AGAM</name>
<evidence type="ECO:0000313" key="2">
    <source>
        <dbReference type="EMBL" id="KDQ50077.1"/>
    </source>
</evidence>
<evidence type="ECO:0000259" key="1">
    <source>
        <dbReference type="Pfam" id="PF17667"/>
    </source>
</evidence>
<dbReference type="InterPro" id="IPR011009">
    <property type="entry name" value="Kinase-like_dom_sf"/>
</dbReference>
<dbReference type="InterPro" id="IPR040976">
    <property type="entry name" value="Pkinase_fungal"/>
</dbReference>
<dbReference type="PANTHER" id="PTHR38248:SF2">
    <property type="entry name" value="FUNK1 11"/>
    <property type="match status" value="1"/>
</dbReference>
<dbReference type="Pfam" id="PF17667">
    <property type="entry name" value="Pkinase_fungal"/>
    <property type="match status" value="1"/>
</dbReference>
<dbReference type="InterPro" id="IPR008266">
    <property type="entry name" value="Tyr_kinase_AS"/>
</dbReference>
<feature type="non-terminal residue" evidence="2">
    <location>
        <position position="365"/>
    </location>
</feature>
<dbReference type="STRING" id="933084.A0A067PGD3"/>
<protein>
    <recommendedName>
        <fullName evidence="1">Fungal-type protein kinase domain-containing protein</fullName>
    </recommendedName>
</protein>
<dbReference type="GO" id="GO:0004672">
    <property type="term" value="F:protein kinase activity"/>
    <property type="evidence" value="ECO:0007669"/>
    <property type="project" value="InterPro"/>
</dbReference>
<proteinExistence type="predicted"/>
<dbReference type="HOGENOM" id="CLU_005513_6_1_1"/>
<dbReference type="PROSITE" id="PS00109">
    <property type="entry name" value="PROTEIN_KINASE_TYR"/>
    <property type="match status" value="1"/>
</dbReference>
<gene>
    <name evidence="2" type="ORF">JAAARDRAFT_142556</name>
</gene>
<accession>A0A067PGD3</accession>
<keyword evidence="3" id="KW-1185">Reference proteome</keyword>
<dbReference type="AlphaFoldDB" id="A0A067PGD3"/>
<dbReference type="Proteomes" id="UP000027265">
    <property type="component" value="Unassembled WGS sequence"/>
</dbReference>
<reference evidence="3" key="1">
    <citation type="journal article" date="2014" name="Proc. Natl. Acad. Sci. U.S.A.">
        <title>Extensive sampling of basidiomycete genomes demonstrates inadequacy of the white-rot/brown-rot paradigm for wood decay fungi.</title>
        <authorList>
            <person name="Riley R."/>
            <person name="Salamov A.A."/>
            <person name="Brown D.W."/>
            <person name="Nagy L.G."/>
            <person name="Floudas D."/>
            <person name="Held B.W."/>
            <person name="Levasseur A."/>
            <person name="Lombard V."/>
            <person name="Morin E."/>
            <person name="Otillar R."/>
            <person name="Lindquist E.A."/>
            <person name="Sun H."/>
            <person name="LaButti K.M."/>
            <person name="Schmutz J."/>
            <person name="Jabbour D."/>
            <person name="Luo H."/>
            <person name="Baker S.E."/>
            <person name="Pisabarro A.G."/>
            <person name="Walton J.D."/>
            <person name="Blanchette R.A."/>
            <person name="Henrissat B."/>
            <person name="Martin F."/>
            <person name="Cullen D."/>
            <person name="Hibbett D.S."/>
            <person name="Grigoriev I.V."/>
        </authorList>
    </citation>
    <scope>NUCLEOTIDE SEQUENCE [LARGE SCALE GENOMIC DNA]</scope>
    <source>
        <strain evidence="3">MUCL 33604</strain>
    </source>
</reference>
<dbReference type="EMBL" id="KL197767">
    <property type="protein sequence ID" value="KDQ50077.1"/>
    <property type="molecule type" value="Genomic_DNA"/>
</dbReference>